<organism evidence="3 4">
    <name type="scientific">Actinomadura alba</name>
    <dbReference type="NCBI Taxonomy" id="406431"/>
    <lineage>
        <taxon>Bacteria</taxon>
        <taxon>Bacillati</taxon>
        <taxon>Actinomycetota</taxon>
        <taxon>Actinomycetes</taxon>
        <taxon>Streptosporangiales</taxon>
        <taxon>Thermomonosporaceae</taxon>
        <taxon>Actinomadura</taxon>
    </lineage>
</organism>
<dbReference type="Gene3D" id="1.10.630.10">
    <property type="entry name" value="Cytochrome P450"/>
    <property type="match status" value="1"/>
</dbReference>
<sequence>MTGALAADPISALAETPGLLDPYPVYARLRESDPVYWSDRIESWVLTRYDDCVSVLRDPASFASDWRRIGERIPEPMLSIQSLDPPAHTHIRHLMVDAVRALDQRALERTIADQVRARADRLRGRSGSDYVAEFAEPLALETITAVLGVPPLEPAWFLPISQAIVDGMDAGVWPETGAPAVAARAELAELAAGWLADPPKEGLVGYVAAHAADSGIPRPVLLNTLRAVLHAGFESAGRLLGNGLLALLAERDALTWLAQSDLSRAVDELVRFDAPVQADGRACVVETRIGEQVIAAGDPVTMLLGAANRDPSRFPDPDMLDFARHPNQHLGFGRGAHSCLGQSLAILQARVVFGILAAEYPGIRTVSEPVHRRNLTLRGLAELHISIN</sequence>
<dbReference type="InterPro" id="IPR017972">
    <property type="entry name" value="Cyt_P450_CS"/>
</dbReference>
<dbReference type="PRINTS" id="PR00359">
    <property type="entry name" value="BP450"/>
</dbReference>
<reference evidence="3 4" key="1">
    <citation type="submission" date="2020-06" db="EMBL/GenBank/DDBJ databases">
        <title>Actinomadura xiongansis sp. nov., isolated from soil of Baiyangdian.</title>
        <authorList>
            <person name="Zhang X."/>
        </authorList>
    </citation>
    <scope>NUCLEOTIDE SEQUENCE [LARGE SCALE GENOMIC DNA]</scope>
    <source>
        <strain evidence="3 4">HBUM206468</strain>
    </source>
</reference>
<dbReference type="PANTHER" id="PTHR46696">
    <property type="entry name" value="P450, PUTATIVE (EUROFUNG)-RELATED"/>
    <property type="match status" value="1"/>
</dbReference>
<comment type="similarity">
    <text evidence="1 2">Belongs to the cytochrome P450 family.</text>
</comment>
<dbReference type="InterPro" id="IPR036396">
    <property type="entry name" value="Cyt_P450_sf"/>
</dbReference>
<accession>A0ABR7LLP2</accession>
<keyword evidence="2" id="KW-0349">Heme</keyword>
<dbReference type="SUPFAM" id="SSF48264">
    <property type="entry name" value="Cytochrome P450"/>
    <property type="match status" value="1"/>
</dbReference>
<keyword evidence="2" id="KW-0408">Iron</keyword>
<evidence type="ECO:0000313" key="3">
    <source>
        <dbReference type="EMBL" id="MBC6465660.1"/>
    </source>
</evidence>
<evidence type="ECO:0000256" key="1">
    <source>
        <dbReference type="ARBA" id="ARBA00010617"/>
    </source>
</evidence>
<keyword evidence="2" id="KW-0503">Monooxygenase</keyword>
<protein>
    <submittedName>
        <fullName evidence="3">Cytochrome P450</fullName>
    </submittedName>
</protein>
<dbReference type="Proteomes" id="UP000805614">
    <property type="component" value="Unassembled WGS sequence"/>
</dbReference>
<dbReference type="InterPro" id="IPR002397">
    <property type="entry name" value="Cyt_P450_B"/>
</dbReference>
<gene>
    <name evidence="3" type="ORF">HKK74_09145</name>
</gene>
<dbReference type="EMBL" id="JABVEC010000005">
    <property type="protein sequence ID" value="MBC6465660.1"/>
    <property type="molecule type" value="Genomic_DNA"/>
</dbReference>
<dbReference type="Pfam" id="PF00067">
    <property type="entry name" value="p450"/>
    <property type="match status" value="1"/>
</dbReference>
<keyword evidence="2" id="KW-0560">Oxidoreductase</keyword>
<name>A0ABR7LLP2_9ACTN</name>
<dbReference type="PROSITE" id="PS00086">
    <property type="entry name" value="CYTOCHROME_P450"/>
    <property type="match status" value="1"/>
</dbReference>
<dbReference type="RefSeq" id="WP_187242675.1">
    <property type="nucleotide sequence ID" value="NZ_BAAAOK010000006.1"/>
</dbReference>
<dbReference type="InterPro" id="IPR001128">
    <property type="entry name" value="Cyt_P450"/>
</dbReference>
<comment type="caution">
    <text evidence="3">The sequence shown here is derived from an EMBL/GenBank/DDBJ whole genome shotgun (WGS) entry which is preliminary data.</text>
</comment>
<dbReference type="PANTHER" id="PTHR46696:SF1">
    <property type="entry name" value="CYTOCHROME P450 YJIB-RELATED"/>
    <property type="match status" value="1"/>
</dbReference>
<keyword evidence="2" id="KW-0479">Metal-binding</keyword>
<evidence type="ECO:0000256" key="2">
    <source>
        <dbReference type="RuleBase" id="RU000461"/>
    </source>
</evidence>
<evidence type="ECO:0000313" key="4">
    <source>
        <dbReference type="Proteomes" id="UP000805614"/>
    </source>
</evidence>
<proteinExistence type="inferred from homology"/>
<keyword evidence="4" id="KW-1185">Reference proteome</keyword>